<evidence type="ECO:0000313" key="2">
    <source>
        <dbReference type="Proteomes" id="UP000239250"/>
    </source>
</evidence>
<evidence type="ECO:0000313" key="1">
    <source>
        <dbReference type="EMBL" id="AVP49053.1"/>
    </source>
</evidence>
<reference evidence="2" key="1">
    <citation type="submission" date="2018-02" db="EMBL/GenBank/DDBJ databases">
        <title>Firefly genomes illuminate parallel origins of bioluminescence in beetles.</title>
        <authorList>
            <person name="Fallon T.R."/>
            <person name="Lower S.E.S."/>
            <person name="Behringer M."/>
            <person name="Weng J.-K."/>
        </authorList>
    </citation>
    <scope>NUCLEOTIDE SEQUENCE [LARGE SCALE GENOMIC DNA]</scope>
</reference>
<dbReference type="EMBL" id="CP027019">
    <property type="protein sequence ID" value="AVP49053.1"/>
    <property type="molecule type" value="Genomic_DNA"/>
</dbReference>
<dbReference type="RefSeq" id="WP_303662400.1">
    <property type="nucleotide sequence ID" value="NZ_CP027019.1"/>
</dbReference>
<gene>
    <name evidence="1" type="ORF">C5T88_00435</name>
</gene>
<sequence length="293" mass="33707">MTFAPIEEFSNLFKAEPIKVVLSEPMTEKIKQINIKTPIGTLIGNIKTIDENGHQPSLLATNATEVFPKLVFPFQTQPKLATVEYWASKQIIPLQEIFSFLDTAGHSFSSIPYDQEFSLQDFLKLGSQSEVDYPTMKFPSFKKIVFRDWGKRDKGKWINAGFAGMPNYIWKKETSENYEIIRTIELPYKTLYQTSVSPVGDKQELYERSTSFKDIEITPIGVSGITEAFKAILQIMTENFWKDMEFEGATKVTIKDGQKIEEVLDEEIFKLSQKYSGQDRYAVTTNVWIAWKR</sequence>
<dbReference type="AlphaFoldDB" id="A0A2S0NJ61"/>
<proteinExistence type="predicted"/>
<organism evidence="1 2">
    <name type="scientific">Williamsoniiplasma luminosum</name>
    <dbReference type="NCBI Taxonomy" id="214888"/>
    <lineage>
        <taxon>Bacteria</taxon>
        <taxon>Bacillati</taxon>
        <taxon>Mycoplasmatota</taxon>
        <taxon>Mollicutes</taxon>
        <taxon>Entomoplasmatales</taxon>
        <taxon>Williamsoniiplasma</taxon>
    </lineage>
</organism>
<name>A0A2S0NJ61_9MOLU</name>
<accession>A0A2S0NJ61</accession>
<dbReference type="Proteomes" id="UP000239250">
    <property type="component" value="Chromosome"/>
</dbReference>
<protein>
    <submittedName>
        <fullName evidence="1">Uncharacterized protein</fullName>
    </submittedName>
</protein>